<dbReference type="eggNOG" id="COG1302">
    <property type="taxonomic scope" value="Bacteria"/>
</dbReference>
<evidence type="ECO:0000313" key="2">
    <source>
        <dbReference type="EMBL" id="ACV63394.1"/>
    </source>
</evidence>
<gene>
    <name evidence="2" type="ordered locus">Dtox_2601</name>
</gene>
<dbReference type="RefSeq" id="WP_015758089.1">
    <property type="nucleotide sequence ID" value="NC_013216.1"/>
</dbReference>
<dbReference type="Pfam" id="PF03780">
    <property type="entry name" value="Asp23"/>
    <property type="match status" value="1"/>
</dbReference>
<evidence type="ECO:0000313" key="3">
    <source>
        <dbReference type="Proteomes" id="UP000002217"/>
    </source>
</evidence>
<evidence type="ECO:0000256" key="1">
    <source>
        <dbReference type="ARBA" id="ARBA00005721"/>
    </source>
</evidence>
<dbReference type="EMBL" id="CP001720">
    <property type="protein sequence ID" value="ACV63394.1"/>
    <property type="molecule type" value="Genomic_DNA"/>
</dbReference>
<comment type="similarity">
    <text evidence="1">Belongs to the asp23 family.</text>
</comment>
<proteinExistence type="inferred from homology"/>
<evidence type="ECO:0008006" key="4">
    <source>
        <dbReference type="Google" id="ProtNLM"/>
    </source>
</evidence>
<sequence>MTAGYQVSQPVESKMGSIKISGDVVRVIAGKALEDISGVVGINSSSNPRQSDFKSLTQGIKAELSENLVAITLQVQVEYGYNIPDVAFHIQVAVKRRVEEITGLAVTAVNITVEGVRET</sequence>
<dbReference type="HOGENOM" id="CLU_113198_4_2_9"/>
<dbReference type="InterPro" id="IPR005531">
    <property type="entry name" value="Asp23"/>
</dbReference>
<accession>C8W0Z8</accession>
<reference evidence="2 3" key="1">
    <citation type="journal article" date="2009" name="Stand. Genomic Sci.">
        <title>Complete genome sequence of Desulfotomaculum acetoxidans type strain (5575).</title>
        <authorList>
            <person name="Spring S."/>
            <person name="Lapidus A."/>
            <person name="Schroder M."/>
            <person name="Gleim D."/>
            <person name="Sims D."/>
            <person name="Meincke L."/>
            <person name="Glavina Del Rio T."/>
            <person name="Tice H."/>
            <person name="Copeland A."/>
            <person name="Cheng J.F."/>
            <person name="Lucas S."/>
            <person name="Chen F."/>
            <person name="Nolan M."/>
            <person name="Bruce D."/>
            <person name="Goodwin L."/>
            <person name="Pitluck S."/>
            <person name="Ivanova N."/>
            <person name="Mavromatis K."/>
            <person name="Mikhailova N."/>
            <person name="Pati A."/>
            <person name="Chen A."/>
            <person name="Palaniappan K."/>
            <person name="Land M."/>
            <person name="Hauser L."/>
            <person name="Chang Y.J."/>
            <person name="Jeffries C.D."/>
            <person name="Chain P."/>
            <person name="Saunders E."/>
            <person name="Brettin T."/>
            <person name="Detter J.C."/>
            <person name="Goker M."/>
            <person name="Bristow J."/>
            <person name="Eisen J.A."/>
            <person name="Markowitz V."/>
            <person name="Hugenholtz P."/>
            <person name="Kyrpides N.C."/>
            <person name="Klenk H.P."/>
            <person name="Han C."/>
        </authorList>
    </citation>
    <scope>NUCLEOTIDE SEQUENCE [LARGE SCALE GENOMIC DNA]</scope>
    <source>
        <strain evidence="3">ATCC 49208 / DSM 771 / VKM B-1644</strain>
    </source>
</reference>
<dbReference type="AlphaFoldDB" id="C8W0Z8"/>
<dbReference type="PANTHER" id="PTHR34297">
    <property type="entry name" value="HYPOTHETICAL CYTOSOLIC PROTEIN-RELATED"/>
    <property type="match status" value="1"/>
</dbReference>
<keyword evidence="3" id="KW-1185">Reference proteome</keyword>
<dbReference type="Proteomes" id="UP000002217">
    <property type="component" value="Chromosome"/>
</dbReference>
<protein>
    <recommendedName>
        <fullName evidence="4">Asp23/Gls24 family envelope stress response protein</fullName>
    </recommendedName>
</protein>
<name>C8W0Z8_DESAS</name>
<dbReference type="STRING" id="485916.Dtox_2601"/>
<organism evidence="2 3">
    <name type="scientific">Desulfofarcimen acetoxidans (strain ATCC 49208 / DSM 771 / KCTC 5769 / VKM B-1644 / 5575)</name>
    <name type="common">Desulfotomaculum acetoxidans</name>
    <dbReference type="NCBI Taxonomy" id="485916"/>
    <lineage>
        <taxon>Bacteria</taxon>
        <taxon>Bacillati</taxon>
        <taxon>Bacillota</taxon>
        <taxon>Clostridia</taxon>
        <taxon>Eubacteriales</taxon>
        <taxon>Peptococcaceae</taxon>
        <taxon>Desulfofarcimen</taxon>
    </lineage>
</organism>
<dbReference type="KEGG" id="dae:Dtox_2601"/>